<dbReference type="EMBL" id="MN044573">
    <property type="protein sequence ID" value="UBI43125.1"/>
    <property type="molecule type" value="Genomic_DNA"/>
</dbReference>
<organism evidence="1">
    <name type="scientific">Leptochilus decurrens</name>
    <dbReference type="NCBI Taxonomy" id="194891"/>
    <lineage>
        <taxon>Eukaryota</taxon>
        <taxon>Viridiplantae</taxon>
        <taxon>Streptophyta</taxon>
        <taxon>Embryophyta</taxon>
        <taxon>Tracheophyta</taxon>
        <taxon>Polypodiopsida</taxon>
        <taxon>Polypodiidae</taxon>
        <taxon>Polypodiales</taxon>
        <taxon>Polypodiineae</taxon>
        <taxon>Polypodiaceae</taxon>
        <taxon>Microsoroideae</taxon>
        <taxon>Leptochilus</taxon>
    </lineage>
</organism>
<protein>
    <submittedName>
        <fullName evidence="1">Ribosomal protein S16</fullName>
    </submittedName>
</protein>
<reference evidence="1" key="1">
    <citation type="journal article" date="2019" name="Mitochondrial DNA Part B Resour">
        <title>Characterization of the complete chloroplast genome of Leptochilus decurrens (Polypodiaceae), a least concern folk medicinal fern.</title>
        <authorList>
            <person name="Su Y."/>
            <person name="He Z."/>
            <person name="Wang Z."/>
            <person name="Hong Y."/>
            <person name="Wang T."/>
        </authorList>
    </citation>
    <scope>NUCLEOTIDE SEQUENCE</scope>
</reference>
<accession>A0A8K1M3X8</accession>
<keyword evidence="1" id="KW-0687">Ribonucleoprotein</keyword>
<dbReference type="GO" id="GO:0005840">
    <property type="term" value="C:ribosome"/>
    <property type="evidence" value="ECO:0007669"/>
    <property type="project" value="UniProtKB-KW"/>
</dbReference>
<dbReference type="RefSeq" id="YP_010211672.1">
    <property type="nucleotide sequence ID" value="NC_058826.1"/>
</dbReference>
<geneLocation type="chloroplast" evidence="1"/>
<proteinExistence type="predicted"/>
<dbReference type="GeneID" id="68654102"/>
<evidence type="ECO:0000313" key="1">
    <source>
        <dbReference type="EMBL" id="UBI43125.1"/>
    </source>
</evidence>
<name>A0A8K1M3X8_9MONI</name>
<reference evidence="1" key="2">
    <citation type="submission" date="2019-06" db="EMBL/GenBank/DDBJ databases">
        <authorList>
            <person name="Liu S."/>
        </authorList>
    </citation>
    <scope>NUCLEOTIDE SEQUENCE</scope>
</reference>
<gene>
    <name evidence="1" type="primary">rps16</name>
</gene>
<keyword evidence="1" id="KW-0150">Chloroplast</keyword>
<keyword evidence="1" id="KW-0689">Ribosomal protein</keyword>
<dbReference type="AlphaFoldDB" id="A0A8K1M3X8"/>
<sequence>MVKPRLKRYDRKQLLTNQLQLTPNFGESRIDAFRRLVPTTPINSETQSDLHTFVAPLEQVAQSAAAACDISRGARVPEQVGINLKLKFEF</sequence>
<keyword evidence="1" id="KW-0934">Plastid</keyword>